<evidence type="ECO:0000313" key="2">
    <source>
        <dbReference type="EMBL" id="EEG78057.1"/>
    </source>
</evidence>
<proteinExistence type="predicted"/>
<comment type="caution">
    <text evidence="2">The sequence shown here is derived from an EMBL/GenBank/DDBJ whole genome shotgun (WGS) entry which is preliminary data.</text>
</comment>
<protein>
    <submittedName>
        <fullName evidence="2">Uncharacterized protein</fullName>
    </submittedName>
</protein>
<evidence type="ECO:0000256" key="1">
    <source>
        <dbReference type="SAM" id="Phobius"/>
    </source>
</evidence>
<dbReference type="AlphaFoldDB" id="C0GEM5"/>
<reference evidence="2 3" key="1">
    <citation type="submission" date="2009-02" db="EMBL/GenBank/DDBJ databases">
        <title>Sequencing of the draft genome and assembly of Dethiobacter alkaliphilus AHT 1.</title>
        <authorList>
            <consortium name="US DOE Joint Genome Institute (JGI-PGF)"/>
            <person name="Lucas S."/>
            <person name="Copeland A."/>
            <person name="Lapidus A."/>
            <person name="Glavina del Rio T."/>
            <person name="Dalin E."/>
            <person name="Tice H."/>
            <person name="Bruce D."/>
            <person name="Goodwin L."/>
            <person name="Pitluck S."/>
            <person name="Larimer F."/>
            <person name="Land M.L."/>
            <person name="Hauser L."/>
            <person name="Muyzer G."/>
        </authorList>
    </citation>
    <scope>NUCLEOTIDE SEQUENCE [LARGE SCALE GENOMIC DNA]</scope>
    <source>
        <strain evidence="2 3">AHT 1</strain>
    </source>
</reference>
<accession>C0GEM5</accession>
<dbReference type="EMBL" id="ACJM01000004">
    <property type="protein sequence ID" value="EEG78057.1"/>
    <property type="molecule type" value="Genomic_DNA"/>
</dbReference>
<keyword evidence="1" id="KW-0472">Membrane</keyword>
<name>C0GEM5_DETAL</name>
<organism evidence="2 3">
    <name type="scientific">Dethiobacter alkaliphilus AHT 1</name>
    <dbReference type="NCBI Taxonomy" id="555088"/>
    <lineage>
        <taxon>Bacteria</taxon>
        <taxon>Bacillati</taxon>
        <taxon>Bacillota</taxon>
        <taxon>Dethiobacteria</taxon>
        <taxon>Dethiobacterales</taxon>
        <taxon>Dethiobacteraceae</taxon>
        <taxon>Dethiobacter</taxon>
    </lineage>
</organism>
<keyword evidence="1" id="KW-0812">Transmembrane</keyword>
<dbReference type="Proteomes" id="UP000006443">
    <property type="component" value="Unassembled WGS sequence"/>
</dbReference>
<keyword evidence="1" id="KW-1133">Transmembrane helix</keyword>
<keyword evidence="3" id="KW-1185">Reference proteome</keyword>
<gene>
    <name evidence="2" type="ORF">DealDRAFT_0934</name>
</gene>
<evidence type="ECO:0000313" key="3">
    <source>
        <dbReference type="Proteomes" id="UP000006443"/>
    </source>
</evidence>
<sequence length="69" mass="7764">MKKQTVFSVLLIFLFAALLFTAGLYITERGLQEVSGRQETPGALHLKRGEDDSWVLIFAGRTWQLPLGQ</sequence>
<dbReference type="RefSeq" id="WP_008515332.1">
    <property type="nucleotide sequence ID" value="NZ_ACJM01000004.1"/>
</dbReference>
<feature type="transmembrane region" description="Helical" evidence="1">
    <location>
        <begin position="6"/>
        <end position="27"/>
    </location>
</feature>
<dbReference type="STRING" id="555088.DealDRAFT_0934"/>